<dbReference type="Pfam" id="PF10457">
    <property type="entry name" value="MENTAL"/>
    <property type="match status" value="2"/>
</dbReference>
<dbReference type="InterPro" id="IPR002913">
    <property type="entry name" value="START_lipid-bd_dom"/>
</dbReference>
<protein>
    <submittedName>
        <fullName evidence="8">STAR3 protein</fullName>
    </submittedName>
</protein>
<dbReference type="GO" id="GO:0030301">
    <property type="term" value="P:cholesterol transport"/>
    <property type="evidence" value="ECO:0007669"/>
    <property type="project" value="TreeGrafter"/>
</dbReference>
<dbReference type="GO" id="GO:0005765">
    <property type="term" value="C:lysosomal membrane"/>
    <property type="evidence" value="ECO:0007669"/>
    <property type="project" value="TreeGrafter"/>
</dbReference>
<dbReference type="GO" id="GO:0140284">
    <property type="term" value="C:endoplasmic reticulum-endosome membrane contact site"/>
    <property type="evidence" value="ECO:0007669"/>
    <property type="project" value="TreeGrafter"/>
</dbReference>
<dbReference type="GO" id="GO:0032402">
    <property type="term" value="P:melanosome transport"/>
    <property type="evidence" value="ECO:0007669"/>
    <property type="project" value="InterPro"/>
</dbReference>
<dbReference type="InterPro" id="IPR031638">
    <property type="entry name" value="Melanoregulin"/>
</dbReference>
<keyword evidence="4 6" id="KW-0472">Membrane</keyword>
<evidence type="ECO:0000313" key="8">
    <source>
        <dbReference type="EMBL" id="KAG2460632.1"/>
    </source>
</evidence>
<keyword evidence="6" id="KW-1133">Transmembrane helix</keyword>
<gene>
    <name evidence="8" type="primary">Stard3_1</name>
    <name evidence="8" type="ORF">GTO96_0011042</name>
</gene>
<organism evidence="8 9">
    <name type="scientific">Polypterus senegalus</name>
    <name type="common">Senegal bichir</name>
    <dbReference type="NCBI Taxonomy" id="55291"/>
    <lineage>
        <taxon>Eukaryota</taxon>
        <taxon>Metazoa</taxon>
        <taxon>Chordata</taxon>
        <taxon>Craniata</taxon>
        <taxon>Vertebrata</taxon>
        <taxon>Euteleostomi</taxon>
        <taxon>Actinopterygii</taxon>
        <taxon>Polypteriformes</taxon>
        <taxon>Polypteridae</taxon>
        <taxon>Polypterus</taxon>
    </lineage>
</organism>
<comment type="similarity">
    <text evidence="2">Belongs to the STARD3 family.</text>
</comment>
<feature type="transmembrane region" description="Helical" evidence="6">
    <location>
        <begin position="93"/>
        <end position="114"/>
    </location>
</feature>
<reference evidence="8 9" key="1">
    <citation type="journal article" date="2021" name="Cell">
        <title>Tracing the genetic footprints of vertebrate landing in non-teleost ray-finned fishes.</title>
        <authorList>
            <person name="Bi X."/>
            <person name="Wang K."/>
            <person name="Yang L."/>
            <person name="Pan H."/>
            <person name="Jiang H."/>
            <person name="Wei Q."/>
            <person name="Fang M."/>
            <person name="Yu H."/>
            <person name="Zhu C."/>
            <person name="Cai Y."/>
            <person name="He Y."/>
            <person name="Gan X."/>
            <person name="Zeng H."/>
            <person name="Yu D."/>
            <person name="Zhu Y."/>
            <person name="Jiang H."/>
            <person name="Qiu Q."/>
            <person name="Yang H."/>
            <person name="Zhang Y.E."/>
            <person name="Wang W."/>
            <person name="Zhu M."/>
            <person name="He S."/>
            <person name="Zhang G."/>
        </authorList>
    </citation>
    <scope>NUCLEOTIDE SEQUENCE [LARGE SCALE GENOMIC DNA]</scope>
    <source>
        <strain evidence="8">Bchr_013</strain>
    </source>
</reference>
<dbReference type="GO" id="GO:0099044">
    <property type="term" value="P:vesicle tethering to endoplasmic reticulum"/>
    <property type="evidence" value="ECO:0007669"/>
    <property type="project" value="TreeGrafter"/>
</dbReference>
<dbReference type="Pfam" id="PF01852">
    <property type="entry name" value="START"/>
    <property type="match status" value="1"/>
</dbReference>
<feature type="compositionally biased region" description="Basic and acidic residues" evidence="5">
    <location>
        <begin position="16"/>
        <end position="28"/>
    </location>
</feature>
<dbReference type="GO" id="GO:0015485">
    <property type="term" value="F:cholesterol binding"/>
    <property type="evidence" value="ECO:0007669"/>
    <property type="project" value="TreeGrafter"/>
</dbReference>
<evidence type="ECO:0000256" key="6">
    <source>
        <dbReference type="SAM" id="Phobius"/>
    </source>
</evidence>
<feature type="domain" description="MENTAL" evidence="7">
    <location>
        <begin position="86"/>
        <end position="240"/>
    </location>
</feature>
<comment type="caution">
    <text evidence="8">The sequence shown here is derived from an EMBL/GenBank/DDBJ whole genome shotgun (WGS) entry which is preliminary data.</text>
</comment>
<dbReference type="InterPro" id="IPR051869">
    <property type="entry name" value="STARD3"/>
</dbReference>
<dbReference type="PROSITE" id="PS51439">
    <property type="entry name" value="MENTAL"/>
    <property type="match status" value="1"/>
</dbReference>
<dbReference type="Pfam" id="PF15812">
    <property type="entry name" value="MREG"/>
    <property type="match status" value="2"/>
</dbReference>
<dbReference type="Proteomes" id="UP000886611">
    <property type="component" value="Unassembled WGS sequence"/>
</dbReference>
<feature type="non-terminal residue" evidence="8">
    <location>
        <position position="576"/>
    </location>
</feature>
<dbReference type="GO" id="GO:0005789">
    <property type="term" value="C:endoplasmic reticulum membrane"/>
    <property type="evidence" value="ECO:0007669"/>
    <property type="project" value="TreeGrafter"/>
</dbReference>
<accession>A0A8X8BNC5</accession>
<dbReference type="GO" id="GO:0031902">
    <property type="term" value="C:late endosome membrane"/>
    <property type="evidence" value="ECO:0007669"/>
    <property type="project" value="UniProtKB-SubCell"/>
</dbReference>
<name>A0A8X8BNC5_POLSE</name>
<feature type="compositionally biased region" description="Polar residues" evidence="5">
    <location>
        <begin position="1"/>
        <end position="11"/>
    </location>
</feature>
<keyword evidence="9" id="KW-1185">Reference proteome</keyword>
<dbReference type="PANTHER" id="PTHR46121:SF2">
    <property type="entry name" value="STAR-RELATED LIPID TRANSFER PROTEIN 3"/>
    <property type="match status" value="1"/>
</dbReference>
<evidence type="ECO:0000256" key="2">
    <source>
        <dbReference type="ARBA" id="ARBA00010909"/>
    </source>
</evidence>
<feature type="transmembrane region" description="Helical" evidence="6">
    <location>
        <begin position="163"/>
        <end position="186"/>
    </location>
</feature>
<evidence type="ECO:0000313" key="9">
    <source>
        <dbReference type="Proteomes" id="UP000886611"/>
    </source>
</evidence>
<evidence type="ECO:0000259" key="7">
    <source>
        <dbReference type="PROSITE" id="PS51439"/>
    </source>
</evidence>
<feature type="region of interest" description="Disordered" evidence="5">
    <location>
        <begin position="1"/>
        <end position="36"/>
    </location>
</feature>
<dbReference type="Gene3D" id="3.30.530.20">
    <property type="match status" value="1"/>
</dbReference>
<evidence type="ECO:0000256" key="1">
    <source>
        <dbReference type="ARBA" id="ARBA00004107"/>
    </source>
</evidence>
<comment type="subcellular location">
    <subcellularLocation>
        <location evidence="1">Late endosome membrane</location>
        <topology evidence="1">Multi-pass membrane protein</topology>
    </subcellularLocation>
</comment>
<dbReference type="PANTHER" id="PTHR46121">
    <property type="entry name" value="STEROIDOGENIC ACUTE REGULATORY PROTEIN-LIKE"/>
    <property type="match status" value="1"/>
</dbReference>
<sequence>MMAVASSSPSGGHSKCQLDDNMHTRAQDHPPPYPEGVKSVRLMMPNDVENGLLERSLPTIASLNASYTTSLSLPPQYFVPGERKTISDVRRTFCLFVTFDLLFISLLWIIELNIKGSIGESLTKEVVKYDFKTSFFDIFLLAVVRFLCLQIAYAMLRLRHWWVIALLSENAFGYVLPITSFVIAWLETWFLDFKVLTQEAEDERVYLAAVKAATEHTPFLRPSALSEGQFYSPPESFAGSDEEDLEEEVNGRRAITLQELGDAVYTLEIPCHGKTFILKVLENQKALRDFVNVRRIERKRDRYVSAGISTNHDMKPPQSRYISRHSSGRISAFKHLNLSSELNPVSGMGAGLAAFPYCCSCCEGADDEEKKPILSETLLYFDRTAKRRRAEETNLWSEPLDKSHMERDDDRELFNLLHRRAKTKRGSEVCALDSSCGILPRPAAGWGGGFQAEADSLLTVSSNASYSSLRHPTDARAFLHTLHQETSIFDTKDAPPERYLFVLDRLIILDVAEDFANKAKRYYPMEEEEALADREVDTESSAPILMEPTLTPTSIEDTEELAAELDEDVFMSKSLE</sequence>
<feature type="transmembrane region" description="Helical" evidence="6">
    <location>
        <begin position="134"/>
        <end position="156"/>
    </location>
</feature>
<dbReference type="InterPro" id="IPR019498">
    <property type="entry name" value="MENTAL"/>
</dbReference>
<keyword evidence="3 6" id="KW-0812">Transmembrane</keyword>
<evidence type="ECO:0000256" key="3">
    <source>
        <dbReference type="ARBA" id="ARBA00022692"/>
    </source>
</evidence>
<dbReference type="GO" id="GO:0042470">
    <property type="term" value="C:melanosome"/>
    <property type="evidence" value="ECO:0007669"/>
    <property type="project" value="InterPro"/>
</dbReference>
<proteinExistence type="inferred from homology"/>
<dbReference type="EMBL" id="JAATIS010004753">
    <property type="protein sequence ID" value="KAG2460632.1"/>
    <property type="molecule type" value="Genomic_DNA"/>
</dbReference>
<evidence type="ECO:0000256" key="5">
    <source>
        <dbReference type="SAM" id="MobiDB-lite"/>
    </source>
</evidence>
<evidence type="ECO:0000256" key="4">
    <source>
        <dbReference type="ARBA" id="ARBA00023136"/>
    </source>
</evidence>
<dbReference type="InterPro" id="IPR023393">
    <property type="entry name" value="START-like_dom_sf"/>
</dbReference>
<dbReference type="AlphaFoldDB" id="A0A8X8BNC5"/>
<feature type="non-terminal residue" evidence="8">
    <location>
        <position position="1"/>
    </location>
</feature>